<feature type="chain" id="PRO_5027026118" description="DUF1134 domain-containing protein" evidence="1">
    <location>
        <begin position="25"/>
        <end position="142"/>
    </location>
</feature>
<name>A0A6N8DQH0_RHOAC</name>
<evidence type="ECO:0008006" key="4">
    <source>
        <dbReference type="Google" id="ProtNLM"/>
    </source>
</evidence>
<dbReference type="AlphaFoldDB" id="A0A6N8DQH0"/>
<dbReference type="OrthoDB" id="9809946at2"/>
<proteinExistence type="predicted"/>
<reference evidence="2 3" key="1">
    <citation type="submission" date="2019-11" db="EMBL/GenBank/DDBJ databases">
        <title>Whole-genome sequence of a Rhodoblastus acidophilus DSM 142.</title>
        <authorList>
            <person name="Kyndt J.A."/>
            <person name="Meyer T.E."/>
        </authorList>
    </citation>
    <scope>NUCLEOTIDE SEQUENCE [LARGE SCALE GENOMIC DNA]</scope>
    <source>
        <strain evidence="2 3">DSM 142</strain>
    </source>
</reference>
<protein>
    <recommendedName>
        <fullName evidence="4">DUF1134 domain-containing protein</fullName>
    </recommendedName>
</protein>
<feature type="signal peptide" evidence="1">
    <location>
        <begin position="1"/>
        <end position="24"/>
    </location>
</feature>
<organism evidence="2 3">
    <name type="scientific">Rhodoblastus acidophilus</name>
    <name type="common">Rhodopseudomonas acidophila</name>
    <dbReference type="NCBI Taxonomy" id="1074"/>
    <lineage>
        <taxon>Bacteria</taxon>
        <taxon>Pseudomonadati</taxon>
        <taxon>Pseudomonadota</taxon>
        <taxon>Alphaproteobacteria</taxon>
        <taxon>Hyphomicrobiales</taxon>
        <taxon>Rhodoblastaceae</taxon>
        <taxon>Rhodoblastus</taxon>
    </lineage>
</organism>
<dbReference type="EMBL" id="WNKS01000022">
    <property type="protein sequence ID" value="MTV32852.1"/>
    <property type="molecule type" value="Genomic_DNA"/>
</dbReference>
<gene>
    <name evidence="2" type="ORF">GJ654_17880</name>
</gene>
<dbReference type="Proteomes" id="UP000439113">
    <property type="component" value="Unassembled WGS sequence"/>
</dbReference>
<keyword evidence="1" id="KW-0732">Signal</keyword>
<comment type="caution">
    <text evidence="2">The sequence shown here is derived from an EMBL/GenBank/DDBJ whole genome shotgun (WGS) entry which is preliminary data.</text>
</comment>
<evidence type="ECO:0000313" key="3">
    <source>
        <dbReference type="Proteomes" id="UP000439113"/>
    </source>
</evidence>
<dbReference type="RefSeq" id="WP_155447535.1">
    <property type="nucleotide sequence ID" value="NZ_JAOQNR010000021.1"/>
</dbReference>
<sequence>MRNWRRFWAAAIVAMGLGVAPALADSGSIRLTIVKGGWFLGAHGGSGVLVFHGRRYPLSVGGIDAGLVFGLSKTDFHGRVTHIRAASDVAGVYGAGGAGAAVVVGARVIVLTNEKGAVLELQGRQIGLIANLDLSGLVISLR</sequence>
<evidence type="ECO:0000313" key="2">
    <source>
        <dbReference type="EMBL" id="MTV32852.1"/>
    </source>
</evidence>
<accession>A0A6N8DQH0</accession>
<evidence type="ECO:0000256" key="1">
    <source>
        <dbReference type="SAM" id="SignalP"/>
    </source>
</evidence>